<accession>A0AAX2RRS3</accession>
<dbReference type="RefSeq" id="WP_134256217.1">
    <property type="nucleotide sequence ID" value="NZ_SNSG01000013.1"/>
</dbReference>
<gene>
    <name evidence="3" type="ORF">E3D37_16010</name>
</gene>
<dbReference type="EMBL" id="SNSQ01000016">
    <property type="protein sequence ID" value="TEU47508.1"/>
    <property type="molecule type" value="Genomic_DNA"/>
</dbReference>
<keyword evidence="1" id="KW-1133">Transmembrane helix</keyword>
<evidence type="ECO:0000259" key="2">
    <source>
        <dbReference type="Pfam" id="PF23127"/>
    </source>
</evidence>
<name>A0AAX2RRS3_BURCE</name>
<dbReference type="Proteomes" id="UP000298234">
    <property type="component" value="Unassembled WGS sequence"/>
</dbReference>
<dbReference type="Pfam" id="PF23127">
    <property type="entry name" value="DotM_C"/>
    <property type="match status" value="1"/>
</dbReference>
<feature type="transmembrane region" description="Helical" evidence="1">
    <location>
        <begin position="143"/>
        <end position="167"/>
    </location>
</feature>
<comment type="caution">
    <text evidence="3">The sequence shown here is derived from an EMBL/GenBank/DDBJ whole genome shotgun (WGS) entry which is preliminary data.</text>
</comment>
<dbReference type="InterPro" id="IPR056464">
    <property type="entry name" value="DotM_C"/>
</dbReference>
<feature type="transmembrane region" description="Helical" evidence="1">
    <location>
        <begin position="56"/>
        <end position="78"/>
    </location>
</feature>
<proteinExistence type="predicted"/>
<evidence type="ECO:0000313" key="3">
    <source>
        <dbReference type="EMBL" id="TEU47508.1"/>
    </source>
</evidence>
<feature type="transmembrane region" description="Helical" evidence="1">
    <location>
        <begin position="90"/>
        <end position="113"/>
    </location>
</feature>
<reference evidence="3 4" key="1">
    <citation type="submission" date="2019-03" db="EMBL/GenBank/DDBJ databases">
        <title>Burkholderia cepacia outbreak.</title>
        <authorList>
            <person name="Farzana R."/>
            <person name="Walsh T.R."/>
        </authorList>
    </citation>
    <scope>NUCLEOTIDE SEQUENCE [LARGE SCALE GENOMIC DNA]</scope>
    <source>
        <strain evidence="4">d13</strain>
    </source>
</reference>
<organism evidence="3 4">
    <name type="scientific">Burkholderia cepacia</name>
    <name type="common">Pseudomonas cepacia</name>
    <dbReference type="NCBI Taxonomy" id="292"/>
    <lineage>
        <taxon>Bacteria</taxon>
        <taxon>Pseudomonadati</taxon>
        <taxon>Pseudomonadota</taxon>
        <taxon>Betaproteobacteria</taxon>
        <taxon>Burkholderiales</taxon>
        <taxon>Burkholderiaceae</taxon>
        <taxon>Burkholderia</taxon>
        <taxon>Burkholderia cepacia complex</taxon>
    </lineage>
</organism>
<feature type="transmembrane region" description="Helical" evidence="1">
    <location>
        <begin position="12"/>
        <end position="36"/>
    </location>
</feature>
<dbReference type="AlphaFoldDB" id="A0AAX2RRS3"/>
<evidence type="ECO:0000313" key="4">
    <source>
        <dbReference type="Proteomes" id="UP000298234"/>
    </source>
</evidence>
<keyword evidence="1" id="KW-0472">Membrane</keyword>
<protein>
    <recommendedName>
        <fullName evidence="2">DotM C-terminal cytoplasmic domain-containing protein</fullName>
    </recommendedName>
</protein>
<keyword evidence="1" id="KW-0812">Transmembrane</keyword>
<evidence type="ECO:0000256" key="1">
    <source>
        <dbReference type="SAM" id="Phobius"/>
    </source>
</evidence>
<sequence>MTNTNHQNATRLGPLSFMALCAFLVTFFNVILWLISHDTAVKIYASALLVEARFAWVAYWLGRLVLPIVALLGFAWWVKTKLDKKKHPLAWLPVAACGAVGAGAATLMLLVLARPSSFAEPDDLLFSLNTMLANPKAVAFSDIATFAGFVGRMYWPFLITVAAIYSWRGRTHPRNKYRFAHNMESFLAEISQVFKATVPILHLNPIDKEIKGFEPSRSAAEYCRHHKLLRKGAVDLKQMKQIFREELSSRFPWRTSTRTDYRSWTYDLSKLEPWQQAIFAVLAACIAKDKDEGQALRDALNESARGSGTPNYALALPLLEKYGQHEAVRKVIAGHLYVRTALFQMFVSVREWTLDLHPAQFIWLKPADRAFWYAQHTTPLTLDRKDFAANAEGMAIIAQWQCERVALDDGGCMHPGSRPCFVSAAYGLCRELFNVGAISDAEWERLQKELPEIFFDFEVKSDSKSRNHHVTKPA</sequence>
<feature type="domain" description="DotM C-terminal cytoplasmic" evidence="2">
    <location>
        <begin position="265"/>
        <end position="409"/>
    </location>
</feature>